<accession>A0A3S1CUD7</accession>
<evidence type="ECO:0000313" key="3">
    <source>
        <dbReference type="Proteomes" id="UP000271624"/>
    </source>
</evidence>
<dbReference type="AlphaFoldDB" id="A0A3S1CUD7"/>
<gene>
    <name evidence="2" type="ORF">DSM106972_009390</name>
</gene>
<keyword evidence="1" id="KW-0812">Transmembrane</keyword>
<feature type="transmembrane region" description="Helical" evidence="1">
    <location>
        <begin position="129"/>
        <end position="148"/>
    </location>
</feature>
<keyword evidence="1" id="KW-0472">Membrane</keyword>
<proteinExistence type="predicted"/>
<reference evidence="2" key="1">
    <citation type="submission" date="2018-12" db="EMBL/GenBank/DDBJ databases">
        <authorList>
            <person name="Will S."/>
            <person name="Neumann-Schaal M."/>
            <person name="Henke P."/>
        </authorList>
    </citation>
    <scope>NUCLEOTIDE SEQUENCE</scope>
    <source>
        <strain evidence="2">PCC 7102</strain>
    </source>
</reference>
<protein>
    <submittedName>
        <fullName evidence="2">Uncharacterized protein</fullName>
    </submittedName>
</protein>
<sequence length="158" mass="17987">MSIAIYSIYWVLLAILQGAALFWKFQDKAVAYKWFFTTSITGFIVMFLHDFIILNVMKTDTRGQGVLILILSLPILALSGGFILGLAQLWLIRNRYKPNLETIPLNILWLFLGVISWVIGFAGMYFGSFFPLILLLYSVGSIIKGWFINKYLCSSLTN</sequence>
<feature type="transmembrane region" description="Helical" evidence="1">
    <location>
        <begin position="103"/>
        <end position="123"/>
    </location>
</feature>
<dbReference type="Proteomes" id="UP000271624">
    <property type="component" value="Unassembled WGS sequence"/>
</dbReference>
<evidence type="ECO:0000313" key="2">
    <source>
        <dbReference type="EMBL" id="RUT08886.1"/>
    </source>
</evidence>
<reference evidence="2" key="2">
    <citation type="journal article" date="2019" name="Genome Biol. Evol.">
        <title>Day and night: Metabolic profiles and evolutionary relationships of six axenic non-marine cyanobacteria.</title>
        <authorList>
            <person name="Will S.E."/>
            <person name="Henke P."/>
            <person name="Boedeker C."/>
            <person name="Huang S."/>
            <person name="Brinkmann H."/>
            <person name="Rohde M."/>
            <person name="Jarek M."/>
            <person name="Friedl T."/>
            <person name="Seufert S."/>
            <person name="Schumacher M."/>
            <person name="Overmann J."/>
            <person name="Neumann-Schaal M."/>
            <person name="Petersen J."/>
        </authorList>
    </citation>
    <scope>NUCLEOTIDE SEQUENCE [LARGE SCALE GENOMIC DNA]</scope>
    <source>
        <strain evidence="2">PCC 7102</strain>
    </source>
</reference>
<evidence type="ECO:0000256" key="1">
    <source>
        <dbReference type="SAM" id="Phobius"/>
    </source>
</evidence>
<feature type="transmembrane region" description="Helical" evidence="1">
    <location>
        <begin position="66"/>
        <end position="91"/>
    </location>
</feature>
<feature type="transmembrane region" description="Helical" evidence="1">
    <location>
        <begin position="6"/>
        <end position="23"/>
    </location>
</feature>
<name>A0A3S1CUD7_9CYAN</name>
<feature type="transmembrane region" description="Helical" evidence="1">
    <location>
        <begin position="35"/>
        <end position="54"/>
    </location>
</feature>
<dbReference type="RefSeq" id="WP_233787867.1">
    <property type="nucleotide sequence ID" value="NZ_RSCL01000002.1"/>
</dbReference>
<comment type="caution">
    <text evidence="2">The sequence shown here is derived from an EMBL/GenBank/DDBJ whole genome shotgun (WGS) entry which is preliminary data.</text>
</comment>
<keyword evidence="3" id="KW-1185">Reference proteome</keyword>
<keyword evidence="1" id="KW-1133">Transmembrane helix</keyword>
<dbReference type="EMBL" id="RSCL01000002">
    <property type="protein sequence ID" value="RUT08886.1"/>
    <property type="molecule type" value="Genomic_DNA"/>
</dbReference>
<organism evidence="2 3">
    <name type="scientific">Dulcicalothrix desertica PCC 7102</name>
    <dbReference type="NCBI Taxonomy" id="232991"/>
    <lineage>
        <taxon>Bacteria</taxon>
        <taxon>Bacillati</taxon>
        <taxon>Cyanobacteriota</taxon>
        <taxon>Cyanophyceae</taxon>
        <taxon>Nostocales</taxon>
        <taxon>Calotrichaceae</taxon>
        <taxon>Dulcicalothrix</taxon>
    </lineage>
</organism>